<evidence type="ECO:0000259" key="3">
    <source>
        <dbReference type="Pfam" id="PF07603"/>
    </source>
</evidence>
<dbReference type="KEGG" id="mai:MICA_148"/>
<dbReference type="InterPro" id="IPR015943">
    <property type="entry name" value="WD40/YVTN_repeat-like_dom_sf"/>
</dbReference>
<dbReference type="Pfam" id="PF14312">
    <property type="entry name" value="FG-GAP_2"/>
    <property type="match status" value="6"/>
</dbReference>
<dbReference type="PANTHER" id="PTHR36220">
    <property type="entry name" value="UNNAMED PRODUCT"/>
    <property type="match status" value="1"/>
</dbReference>
<dbReference type="Pfam" id="PF07603">
    <property type="entry name" value="Lcl_C"/>
    <property type="match status" value="1"/>
</dbReference>
<accession>G2KNY7</accession>
<gene>
    <name evidence="4" type="ordered locus">MICA_148</name>
</gene>
<feature type="chain" id="PRO_5003432851" evidence="2">
    <location>
        <begin position="27"/>
        <end position="693"/>
    </location>
</feature>
<dbReference type="HOGENOM" id="CLU_415499_0_0_5"/>
<dbReference type="Proteomes" id="UP000009286">
    <property type="component" value="Chromosome"/>
</dbReference>
<dbReference type="InterPro" id="IPR013517">
    <property type="entry name" value="FG-GAP"/>
</dbReference>
<proteinExistence type="predicted"/>
<dbReference type="SMART" id="SM00564">
    <property type="entry name" value="PQQ"/>
    <property type="match status" value="5"/>
</dbReference>
<dbReference type="InterPro" id="IPR011460">
    <property type="entry name" value="Lcl_C"/>
</dbReference>
<dbReference type="EMBL" id="CP002382">
    <property type="protein sequence ID" value="AEP08495.1"/>
    <property type="molecule type" value="Genomic_DNA"/>
</dbReference>
<feature type="domain" description="Lcl C-terminal" evidence="3">
    <location>
        <begin position="609"/>
        <end position="692"/>
    </location>
</feature>
<evidence type="ECO:0000256" key="1">
    <source>
        <dbReference type="ARBA" id="ARBA00022729"/>
    </source>
</evidence>
<sequence>MWRAKTNILFLGLVLGTLLGAGPAHAACVSPAGDAGDLIWSSASNAPAYCNDTDWVGFPSGTFGAFPGALSQTINNPPAHSSNSDFFGARAAIDGNLIVVGAHLEDPSAIVDAGQAYVFDATTGALVSTLLNPNPTSQDYFGISVAISGNLAIVGAYQDDPGGVTSAGTAYVFNATTGALVATLNKTVPASYDLFGISVGISGNLAVVGAYHDDPSGVSFAGAAYVFNATTGGLITTLTNPAMTASAFFGNSVAISGNLVAVGAYQDDPGGVANAGTAHVFNATTGALVTTLVQPGAEADDSFGSSVAISGNTVVVAANKDHVSGVDDVGTVYTFNATTGALMATLNNPTPTANESFPTAVAIDGNTVIAGSNLENISGNSNAGAAYVFDATTGDLLKSIDNPTPAVNAYFGSAVGVSDSIAVVSGYGFSSGAGRAFTFVPDVSGAGCVAPAGAVGDIFYNMIHHVLQYCDGSAWRAAGPTGNGGAGCVNPAGDAGDVVYNSTHNYLQYCEGDDWIGIGRKDVSEIPPTGCPVIGNTCNDGSIYAGLTPDGNVPMYAAASNAPTQMNWNNGTSNNIDTAIVNCTSGAQSGCDTGEANTILLAGLVNAASPYEAATYCSNLVAHGRSDWYLPALNELQLLYTNLYLGGFGGLTNHDYWSSSEQSDDSGKNIYFGDGNTYNGGKSNDFRVRCVRK</sequence>
<organism evidence="4 5">
    <name type="scientific">Micavibrio aeruginosavorus (strain ARL-13)</name>
    <dbReference type="NCBI Taxonomy" id="856793"/>
    <lineage>
        <taxon>Bacteria</taxon>
        <taxon>Pseudomonadati</taxon>
        <taxon>Bdellovibrionota</taxon>
        <taxon>Bdellovibrionia</taxon>
        <taxon>Bdellovibrionales</taxon>
        <taxon>Pseudobdellovibrionaceae</taxon>
        <taxon>Micavibrio</taxon>
    </lineage>
</organism>
<evidence type="ECO:0000313" key="5">
    <source>
        <dbReference type="Proteomes" id="UP000009286"/>
    </source>
</evidence>
<keyword evidence="5" id="KW-1185">Reference proteome</keyword>
<feature type="signal peptide" evidence="2">
    <location>
        <begin position="1"/>
        <end position="26"/>
    </location>
</feature>
<dbReference type="InterPro" id="IPR018391">
    <property type="entry name" value="PQQ_b-propeller_rpt"/>
</dbReference>
<reference evidence="4 5" key="1">
    <citation type="journal article" date="2011" name="BMC Genomics">
        <title>Genomic insights into an obligate epibiotic bacterial predator: Micavibrio aeruginosavorus ARL-13.</title>
        <authorList>
            <person name="Wang Z."/>
            <person name="Kadouri D."/>
            <person name="Wu M."/>
        </authorList>
    </citation>
    <scope>NUCLEOTIDE SEQUENCE [LARGE SCALE GENOMIC DNA]</scope>
    <source>
        <strain evidence="4 5">ARL-13</strain>
    </source>
</reference>
<dbReference type="STRING" id="856793.MICA_148"/>
<evidence type="ECO:0000313" key="4">
    <source>
        <dbReference type="EMBL" id="AEP08495.1"/>
    </source>
</evidence>
<dbReference type="PANTHER" id="PTHR36220:SF1">
    <property type="entry name" value="GAMMA TUBULIN COMPLEX COMPONENT C-TERMINAL DOMAIN-CONTAINING PROTEIN"/>
    <property type="match status" value="1"/>
</dbReference>
<dbReference type="InterPro" id="IPR028994">
    <property type="entry name" value="Integrin_alpha_N"/>
</dbReference>
<dbReference type="eggNOG" id="COG1520">
    <property type="taxonomic scope" value="Bacteria"/>
</dbReference>
<dbReference type="AlphaFoldDB" id="G2KNY7"/>
<evidence type="ECO:0000256" key="2">
    <source>
        <dbReference type="SAM" id="SignalP"/>
    </source>
</evidence>
<dbReference type="InterPro" id="IPR011043">
    <property type="entry name" value="Gal_Oxase/kelch_b-propeller"/>
</dbReference>
<name>G2KNY7_MICAA</name>
<dbReference type="SUPFAM" id="SSF50965">
    <property type="entry name" value="Galactose oxidase, central domain"/>
    <property type="match status" value="1"/>
</dbReference>
<keyword evidence="1 2" id="KW-0732">Signal</keyword>
<protein>
    <submittedName>
        <fullName evidence="4">Conserved domain protein</fullName>
    </submittedName>
</protein>
<dbReference type="RefSeq" id="WP_014101718.1">
    <property type="nucleotide sequence ID" value="NC_016026.1"/>
</dbReference>
<dbReference type="Gene3D" id="2.130.10.130">
    <property type="entry name" value="Integrin alpha, N-terminal"/>
    <property type="match status" value="1"/>
</dbReference>
<dbReference type="Gene3D" id="2.130.10.10">
    <property type="entry name" value="YVTN repeat-like/Quinoprotein amine dehydrogenase"/>
    <property type="match status" value="1"/>
</dbReference>